<evidence type="ECO:0000313" key="12">
    <source>
        <dbReference type="Proteomes" id="UP000321408"/>
    </source>
</evidence>
<protein>
    <submittedName>
        <fullName evidence="11">CoB--CoM heterodisulfide reductase subunit C</fullName>
        <ecNumber evidence="11">1.8.98.1</ecNumber>
    </submittedName>
</protein>
<name>A0A5B9D990_9ARCH</name>
<dbReference type="GO" id="GO:0051539">
    <property type="term" value="F:4 iron, 4 sulfur cluster binding"/>
    <property type="evidence" value="ECO:0007669"/>
    <property type="project" value="UniProtKB-KW"/>
</dbReference>
<dbReference type="EC" id="1.8.98.1" evidence="11"/>
<evidence type="ECO:0000256" key="4">
    <source>
        <dbReference type="ARBA" id="ARBA00022723"/>
    </source>
</evidence>
<organism evidence="11 12">
    <name type="scientific">Promethearchaeum syntrophicum</name>
    <dbReference type="NCBI Taxonomy" id="2594042"/>
    <lineage>
        <taxon>Archaea</taxon>
        <taxon>Promethearchaeati</taxon>
        <taxon>Promethearchaeota</taxon>
        <taxon>Promethearchaeia</taxon>
        <taxon>Promethearchaeales</taxon>
        <taxon>Promethearchaeaceae</taxon>
        <taxon>Promethearchaeum</taxon>
    </lineage>
</organism>
<dbReference type="InterPro" id="IPR017900">
    <property type="entry name" value="4Fe4S_Fe_S_CS"/>
</dbReference>
<dbReference type="GO" id="GO:0015948">
    <property type="term" value="P:methanogenesis"/>
    <property type="evidence" value="ECO:0007669"/>
    <property type="project" value="UniProtKB-KW"/>
</dbReference>
<dbReference type="OrthoDB" id="144910at2157"/>
<dbReference type="Pfam" id="PF13183">
    <property type="entry name" value="Fer4_8"/>
    <property type="match status" value="1"/>
</dbReference>
<dbReference type="PANTHER" id="PTHR43255:SF1">
    <property type="entry name" value="IRON-SULFUR-BINDING OXIDOREDUCTASE FADF-RELATED"/>
    <property type="match status" value="1"/>
</dbReference>
<comment type="similarity">
    <text evidence="2">Belongs to the HdrC family.</text>
</comment>
<dbReference type="GO" id="GO:0005886">
    <property type="term" value="C:plasma membrane"/>
    <property type="evidence" value="ECO:0007669"/>
    <property type="project" value="TreeGrafter"/>
</dbReference>
<sequence>MTSNTKSEIENDFLEEKKKYVELSDFDSHFFDDIENRSKILSCIQCGTCSASCESGRWTALKTRMIIRKVILGDLSVLEDPDIWLCTTCYNCYERCPRNLKPTEVIIELRNYASKLGNIHPVHRKVVDFLKATGHAVPINDETIQKRKELGIDEIPPTLYKFKDEENSDLTKYAKELFNLVPPKEKKDAGMNKNKVIDKEKKA</sequence>
<evidence type="ECO:0000256" key="5">
    <source>
        <dbReference type="ARBA" id="ARBA00022994"/>
    </source>
</evidence>
<evidence type="ECO:0000256" key="2">
    <source>
        <dbReference type="ARBA" id="ARBA00007097"/>
    </source>
</evidence>
<reference evidence="11 12" key="1">
    <citation type="journal article" date="2020" name="Nature">
        <title>Isolation of an archaeon at the prokaryote-eukaryote interface.</title>
        <authorList>
            <person name="Imachi H."/>
            <person name="Nobu M.K."/>
            <person name="Nakahara N."/>
            <person name="Morono Y."/>
            <person name="Ogawara M."/>
            <person name="Takaki Y."/>
            <person name="Takano Y."/>
            <person name="Uematsu K."/>
            <person name="Ikuta T."/>
            <person name="Ito M."/>
            <person name="Matsui Y."/>
            <person name="Miyazaki M."/>
            <person name="Murata K."/>
            <person name="Saito Y."/>
            <person name="Sakai S."/>
            <person name="Song C."/>
            <person name="Tasumi E."/>
            <person name="Yamanaka Y."/>
            <person name="Yamaguchi T."/>
            <person name="Kamagata Y."/>
            <person name="Tamaki H."/>
            <person name="Takai K."/>
        </authorList>
    </citation>
    <scope>NUCLEOTIDE SEQUENCE [LARGE SCALE GENOMIC DNA]</scope>
    <source>
        <strain evidence="11 12">MK-D1</strain>
    </source>
</reference>
<dbReference type="InterPro" id="IPR017896">
    <property type="entry name" value="4Fe4S_Fe-S-bd"/>
</dbReference>
<gene>
    <name evidence="11" type="primary">hdrC</name>
    <name evidence="11" type="ORF">DSAG12_01145</name>
</gene>
<dbReference type="EMBL" id="CP042905">
    <property type="protein sequence ID" value="QEE15320.1"/>
    <property type="molecule type" value="Genomic_DNA"/>
</dbReference>
<keyword evidence="6 11" id="KW-0560">Oxidoreductase</keyword>
<keyword evidence="4" id="KW-0479">Metal-binding</keyword>
<evidence type="ECO:0000313" key="11">
    <source>
        <dbReference type="EMBL" id="QEE15320.1"/>
    </source>
</evidence>
<evidence type="ECO:0000256" key="3">
    <source>
        <dbReference type="ARBA" id="ARBA00022485"/>
    </source>
</evidence>
<dbReference type="PROSITE" id="PS00198">
    <property type="entry name" value="4FE4S_FER_1"/>
    <property type="match status" value="1"/>
</dbReference>
<dbReference type="NCBIfam" id="TIGR03290">
    <property type="entry name" value="CoB_CoM_SS_C"/>
    <property type="match status" value="1"/>
</dbReference>
<dbReference type="AlphaFoldDB" id="A0A5B9D990"/>
<dbReference type="InterPro" id="IPR009051">
    <property type="entry name" value="Helical_ferredxn"/>
</dbReference>
<dbReference type="SUPFAM" id="SSF46548">
    <property type="entry name" value="alpha-helical ferredoxin"/>
    <property type="match status" value="1"/>
</dbReference>
<dbReference type="InterPro" id="IPR051460">
    <property type="entry name" value="HdrC_iron-sulfur_subunit"/>
</dbReference>
<evidence type="ECO:0000256" key="9">
    <source>
        <dbReference type="SAM" id="MobiDB-lite"/>
    </source>
</evidence>
<keyword evidence="7" id="KW-0408">Iron</keyword>
<dbReference type="RefSeq" id="WP_147662234.1">
    <property type="nucleotide sequence ID" value="NZ_CP042905.2"/>
</dbReference>
<dbReference type="InterPro" id="IPR017680">
    <property type="entry name" value="CoB/CoM_hetero-S_Rdtase_csu"/>
</dbReference>
<reference evidence="11 12" key="2">
    <citation type="journal article" date="2024" name="Int. J. Syst. Evol. Microbiol.">
        <title>Promethearchaeum syntrophicum gen. nov., sp. nov., an anaerobic, obligately syntrophic archaeon, the first isolate of the lineage 'Asgard' archaea, and proposal of the new archaeal phylum Promethearchaeota phyl. nov. and kingdom Promethearchaeati regn. nov.</title>
        <authorList>
            <person name="Imachi H."/>
            <person name="Nobu M.K."/>
            <person name="Kato S."/>
            <person name="Takaki Y."/>
            <person name="Miyazaki M."/>
            <person name="Miyata M."/>
            <person name="Ogawara M."/>
            <person name="Saito Y."/>
            <person name="Sakai S."/>
            <person name="Tahara Y.O."/>
            <person name="Takano Y."/>
            <person name="Tasumi E."/>
            <person name="Uematsu K."/>
            <person name="Yoshimura T."/>
            <person name="Itoh T."/>
            <person name="Ohkuma M."/>
            <person name="Takai K."/>
        </authorList>
    </citation>
    <scope>NUCLEOTIDE SEQUENCE [LARGE SCALE GENOMIC DNA]</scope>
    <source>
        <strain evidence="11 12">MK-D1</strain>
    </source>
</reference>
<evidence type="ECO:0000256" key="8">
    <source>
        <dbReference type="ARBA" id="ARBA00023014"/>
    </source>
</evidence>
<keyword evidence="5" id="KW-0484">Methanogenesis</keyword>
<dbReference type="Proteomes" id="UP000321408">
    <property type="component" value="Chromosome"/>
</dbReference>
<feature type="region of interest" description="Disordered" evidence="9">
    <location>
        <begin position="184"/>
        <end position="203"/>
    </location>
</feature>
<proteinExistence type="inferred from homology"/>
<dbReference type="GO" id="GO:0051912">
    <property type="term" value="F:CoB--CoM heterodisulfide reductase activity"/>
    <property type="evidence" value="ECO:0007669"/>
    <property type="project" value="UniProtKB-EC"/>
</dbReference>
<dbReference type="PANTHER" id="PTHR43255">
    <property type="entry name" value="IRON-SULFUR-BINDING OXIDOREDUCTASE FADF-RELATED-RELATED"/>
    <property type="match status" value="1"/>
</dbReference>
<keyword evidence="3" id="KW-0004">4Fe-4S</keyword>
<dbReference type="GO" id="GO:0046872">
    <property type="term" value="F:metal ion binding"/>
    <property type="evidence" value="ECO:0007669"/>
    <property type="project" value="UniProtKB-KW"/>
</dbReference>
<keyword evidence="12" id="KW-1185">Reference proteome</keyword>
<evidence type="ECO:0000256" key="6">
    <source>
        <dbReference type="ARBA" id="ARBA00023002"/>
    </source>
</evidence>
<dbReference type="GeneID" id="41329142"/>
<dbReference type="Gene3D" id="1.10.1060.10">
    <property type="entry name" value="Alpha-helical ferredoxin"/>
    <property type="match status" value="1"/>
</dbReference>
<evidence type="ECO:0000256" key="7">
    <source>
        <dbReference type="ARBA" id="ARBA00023004"/>
    </source>
</evidence>
<keyword evidence="8" id="KW-0411">Iron-sulfur</keyword>
<accession>A0A5B9D990</accession>
<evidence type="ECO:0000256" key="1">
    <source>
        <dbReference type="ARBA" id="ARBA00004808"/>
    </source>
</evidence>
<dbReference type="KEGG" id="psyt:DSAG12_01145"/>
<feature type="domain" description="4Fe-4S ferredoxin-type" evidence="10">
    <location>
        <begin position="41"/>
        <end position="100"/>
    </location>
</feature>
<comment type="pathway">
    <text evidence="1">Cofactor metabolism; coenzyme M-coenzyme B heterodisulfide reduction; coenzyme B and coenzyme M from coenzyme M-coenzyme B heterodisulfide: step 1/1.</text>
</comment>
<evidence type="ECO:0000259" key="10">
    <source>
        <dbReference type="Pfam" id="PF13183"/>
    </source>
</evidence>